<organism evidence="9 10">
    <name type="scientific">Candidatus Falkowbacteria bacterium CG10_big_fil_rev_8_21_14_0_10_39_11</name>
    <dbReference type="NCBI Taxonomy" id="1974565"/>
    <lineage>
        <taxon>Bacteria</taxon>
        <taxon>Candidatus Falkowiibacteriota</taxon>
    </lineage>
</organism>
<dbReference type="InterPro" id="IPR009027">
    <property type="entry name" value="Ribosomal_bL9/RNase_H1_N"/>
</dbReference>
<dbReference type="InterPro" id="IPR000244">
    <property type="entry name" value="Ribosomal_bL9"/>
</dbReference>
<dbReference type="GO" id="GO:0019843">
    <property type="term" value="F:rRNA binding"/>
    <property type="evidence" value="ECO:0007669"/>
    <property type="project" value="UniProtKB-UniRule"/>
</dbReference>
<dbReference type="InterPro" id="IPR020069">
    <property type="entry name" value="Ribosomal_bL9_C"/>
</dbReference>
<dbReference type="GO" id="GO:0005840">
    <property type="term" value="C:ribosome"/>
    <property type="evidence" value="ECO:0007669"/>
    <property type="project" value="UniProtKB-KW"/>
</dbReference>
<dbReference type="PANTHER" id="PTHR21368">
    <property type="entry name" value="50S RIBOSOMAL PROTEIN L9"/>
    <property type="match status" value="1"/>
</dbReference>
<evidence type="ECO:0000256" key="5">
    <source>
        <dbReference type="ARBA" id="ARBA00023274"/>
    </source>
</evidence>
<gene>
    <name evidence="7 9" type="primary">rplI</name>
    <name evidence="9" type="ORF">COT97_02540</name>
</gene>
<dbReference type="Gene3D" id="3.40.5.10">
    <property type="entry name" value="Ribosomal protein L9, N-terminal domain"/>
    <property type="match status" value="1"/>
</dbReference>
<evidence type="ECO:0000256" key="7">
    <source>
        <dbReference type="HAMAP-Rule" id="MF_00503"/>
    </source>
</evidence>
<evidence type="ECO:0000313" key="9">
    <source>
        <dbReference type="EMBL" id="PIR94217.1"/>
    </source>
</evidence>
<evidence type="ECO:0000256" key="4">
    <source>
        <dbReference type="ARBA" id="ARBA00022980"/>
    </source>
</evidence>
<dbReference type="InterPro" id="IPR036935">
    <property type="entry name" value="Ribosomal_bL9_N_sf"/>
</dbReference>
<protein>
    <recommendedName>
        <fullName evidence="6 7">Large ribosomal subunit protein bL9</fullName>
    </recommendedName>
</protein>
<dbReference type="GO" id="GO:1990904">
    <property type="term" value="C:ribonucleoprotein complex"/>
    <property type="evidence" value="ECO:0007669"/>
    <property type="project" value="UniProtKB-KW"/>
</dbReference>
<evidence type="ECO:0000256" key="1">
    <source>
        <dbReference type="ARBA" id="ARBA00010605"/>
    </source>
</evidence>
<dbReference type="Pfam" id="PF03948">
    <property type="entry name" value="Ribosomal_L9_C"/>
    <property type="match status" value="1"/>
</dbReference>
<dbReference type="HAMAP" id="MF_00503">
    <property type="entry name" value="Ribosomal_bL9"/>
    <property type="match status" value="1"/>
</dbReference>
<comment type="function">
    <text evidence="7">Binds to the 23S rRNA.</text>
</comment>
<comment type="similarity">
    <text evidence="1 7">Belongs to the bacterial ribosomal protein bL9 family.</text>
</comment>
<comment type="caution">
    <text evidence="9">The sequence shown here is derived from an EMBL/GenBank/DDBJ whole genome shotgun (WGS) entry which is preliminary data.</text>
</comment>
<reference evidence="10" key="1">
    <citation type="submission" date="2017-09" db="EMBL/GenBank/DDBJ databases">
        <title>Depth-based differentiation of microbial function through sediment-hosted aquifers and enrichment of novel symbionts in the deep terrestrial subsurface.</title>
        <authorList>
            <person name="Probst A.J."/>
            <person name="Ladd B."/>
            <person name="Jarett J.K."/>
            <person name="Geller-Mcgrath D.E."/>
            <person name="Sieber C.M.K."/>
            <person name="Emerson J.B."/>
            <person name="Anantharaman K."/>
            <person name="Thomas B.C."/>
            <person name="Malmstrom R."/>
            <person name="Stieglmeier M."/>
            <person name="Klingl A."/>
            <person name="Woyke T."/>
            <person name="Ryan C.M."/>
            <person name="Banfield J.F."/>
        </authorList>
    </citation>
    <scope>NUCLEOTIDE SEQUENCE [LARGE SCALE GENOMIC DNA]</scope>
</reference>
<dbReference type="Pfam" id="PF01281">
    <property type="entry name" value="Ribosomal_L9_N"/>
    <property type="match status" value="1"/>
</dbReference>
<evidence type="ECO:0000313" key="10">
    <source>
        <dbReference type="Proteomes" id="UP000229901"/>
    </source>
</evidence>
<dbReference type="Proteomes" id="UP000229901">
    <property type="component" value="Unassembled WGS sequence"/>
</dbReference>
<dbReference type="SUPFAM" id="SSF55653">
    <property type="entry name" value="Ribosomal protein L9 C-domain"/>
    <property type="match status" value="1"/>
</dbReference>
<feature type="domain" description="Ribosomal protein L9" evidence="8">
    <location>
        <begin position="19"/>
        <end position="46"/>
    </location>
</feature>
<dbReference type="InterPro" id="IPR036791">
    <property type="entry name" value="Ribosomal_bL9_C_sf"/>
</dbReference>
<dbReference type="EMBL" id="PFAP01000013">
    <property type="protein sequence ID" value="PIR94217.1"/>
    <property type="molecule type" value="Genomic_DNA"/>
</dbReference>
<dbReference type="GO" id="GO:0006412">
    <property type="term" value="P:translation"/>
    <property type="evidence" value="ECO:0007669"/>
    <property type="project" value="UniProtKB-UniRule"/>
</dbReference>
<dbReference type="NCBIfam" id="TIGR00158">
    <property type="entry name" value="L9"/>
    <property type="match status" value="1"/>
</dbReference>
<keyword evidence="5 7" id="KW-0687">Ribonucleoprotein</keyword>
<sequence>MVSNQYMKVVILKNDSKLGMVGDIKNVSDGYAINFLFPQKLAAAATPVNIAIAAKLNKERAEKKGKPAAMAHSLSQKLAGQILNFKEKADQSGTFFASVTKERIASELKKKGIVVKSKKIKLSSPIKQAGSFDVPVAVSSGQVITIKVVAVND</sequence>
<dbReference type="InterPro" id="IPR020594">
    <property type="entry name" value="Ribosomal_bL9_bac/chp"/>
</dbReference>
<evidence type="ECO:0000256" key="6">
    <source>
        <dbReference type="ARBA" id="ARBA00035292"/>
    </source>
</evidence>
<proteinExistence type="inferred from homology"/>
<keyword evidence="2 7" id="KW-0699">rRNA-binding</keyword>
<name>A0A2H0V537_9BACT</name>
<evidence type="ECO:0000256" key="3">
    <source>
        <dbReference type="ARBA" id="ARBA00022884"/>
    </source>
</evidence>
<dbReference type="InterPro" id="IPR020070">
    <property type="entry name" value="Ribosomal_bL9_N"/>
</dbReference>
<dbReference type="Gene3D" id="3.10.430.100">
    <property type="entry name" value="Ribosomal protein L9, C-terminal domain"/>
    <property type="match status" value="1"/>
</dbReference>
<evidence type="ECO:0000259" key="8">
    <source>
        <dbReference type="PROSITE" id="PS00651"/>
    </source>
</evidence>
<dbReference type="GO" id="GO:0003735">
    <property type="term" value="F:structural constituent of ribosome"/>
    <property type="evidence" value="ECO:0007669"/>
    <property type="project" value="InterPro"/>
</dbReference>
<keyword evidence="4 7" id="KW-0689">Ribosomal protein</keyword>
<keyword evidence="3 7" id="KW-0694">RNA-binding</keyword>
<dbReference type="AlphaFoldDB" id="A0A2H0V537"/>
<dbReference type="SUPFAM" id="SSF55658">
    <property type="entry name" value="L9 N-domain-like"/>
    <property type="match status" value="1"/>
</dbReference>
<dbReference type="PROSITE" id="PS00651">
    <property type="entry name" value="RIBOSOMAL_L9"/>
    <property type="match status" value="1"/>
</dbReference>
<evidence type="ECO:0000256" key="2">
    <source>
        <dbReference type="ARBA" id="ARBA00022730"/>
    </source>
</evidence>
<accession>A0A2H0V537</accession>